<dbReference type="Proteomes" id="UP000326396">
    <property type="component" value="Linkage Group LG19"/>
</dbReference>
<dbReference type="SUPFAM" id="SSF54160">
    <property type="entry name" value="Chromo domain-like"/>
    <property type="match status" value="1"/>
</dbReference>
<dbReference type="GO" id="GO:0004190">
    <property type="term" value="F:aspartic-type endopeptidase activity"/>
    <property type="evidence" value="ECO:0007669"/>
    <property type="project" value="UniProtKB-KW"/>
</dbReference>
<keyword evidence="9" id="KW-0238">DNA-binding</keyword>
<keyword evidence="7" id="KW-0695">RNA-directed DNA polymerase</keyword>
<dbReference type="InterPro" id="IPR050951">
    <property type="entry name" value="Retrovirus_Pol_polyprotein"/>
</dbReference>
<evidence type="ECO:0000259" key="12">
    <source>
        <dbReference type="PROSITE" id="PS50994"/>
    </source>
</evidence>
<dbReference type="Pfam" id="PF17921">
    <property type="entry name" value="Integrase_H2C2"/>
    <property type="match status" value="1"/>
</dbReference>
<keyword evidence="8" id="KW-0239">DNA-directed DNA polymerase</keyword>
<gene>
    <name evidence="13" type="ORF">E3N88_20310</name>
</gene>
<accession>A0A5N6NJ31</accession>
<dbReference type="GO" id="GO:0046872">
    <property type="term" value="F:metal ion binding"/>
    <property type="evidence" value="ECO:0007669"/>
    <property type="project" value="UniProtKB-KW"/>
</dbReference>
<feature type="domain" description="Integrase catalytic" evidence="12">
    <location>
        <begin position="289"/>
        <end position="453"/>
    </location>
</feature>
<dbReference type="GO" id="GO:0003677">
    <property type="term" value="F:DNA binding"/>
    <property type="evidence" value="ECO:0007669"/>
    <property type="project" value="UniProtKB-KW"/>
</dbReference>
<evidence type="ECO:0000256" key="6">
    <source>
        <dbReference type="ARBA" id="ARBA00022908"/>
    </source>
</evidence>
<dbReference type="SUPFAM" id="SSF56672">
    <property type="entry name" value="DNA/RNA polymerases"/>
    <property type="match status" value="1"/>
</dbReference>
<dbReference type="InterPro" id="IPR012337">
    <property type="entry name" value="RNaseH-like_sf"/>
</dbReference>
<dbReference type="InterPro" id="IPR041577">
    <property type="entry name" value="RT_RNaseH_2"/>
</dbReference>
<keyword evidence="8" id="KW-0548">Nucleotidyltransferase</keyword>
<organism evidence="13 14">
    <name type="scientific">Mikania micrantha</name>
    <name type="common">bitter vine</name>
    <dbReference type="NCBI Taxonomy" id="192012"/>
    <lineage>
        <taxon>Eukaryota</taxon>
        <taxon>Viridiplantae</taxon>
        <taxon>Streptophyta</taxon>
        <taxon>Embryophyta</taxon>
        <taxon>Tracheophyta</taxon>
        <taxon>Spermatophyta</taxon>
        <taxon>Magnoliopsida</taxon>
        <taxon>eudicotyledons</taxon>
        <taxon>Gunneridae</taxon>
        <taxon>Pentapetalae</taxon>
        <taxon>asterids</taxon>
        <taxon>campanulids</taxon>
        <taxon>Asterales</taxon>
        <taxon>Asteraceae</taxon>
        <taxon>Asteroideae</taxon>
        <taxon>Heliantheae alliance</taxon>
        <taxon>Eupatorieae</taxon>
        <taxon>Mikania</taxon>
    </lineage>
</organism>
<protein>
    <recommendedName>
        <fullName evidence="12">Integrase catalytic domain-containing protein</fullName>
    </recommendedName>
</protein>
<evidence type="ECO:0000256" key="9">
    <source>
        <dbReference type="ARBA" id="ARBA00023125"/>
    </source>
</evidence>
<evidence type="ECO:0000256" key="3">
    <source>
        <dbReference type="ARBA" id="ARBA00022750"/>
    </source>
</evidence>
<evidence type="ECO:0000313" key="13">
    <source>
        <dbReference type="EMBL" id="KAD4888237.1"/>
    </source>
</evidence>
<sequence>MARPLTDLTKKDGFHWSQQALDAFNQLKEALISAPVLQLPDFSKSFCIECDASSEGIGAILTQDNHPIAYFSKGLATASKFKSAYDRELLALVLAVQKWSHYLLGHHFFIKTDHYTLKFLCEQRITTTEQQRLLLKLMPYDFSVIHRRGTENRGADALSRHPEFTHLVLSQGMDSSALRAALLNDPVTAQIIQQSQQSGTTPPGFILQDGMLFYKQRIYVPNDPQLRQQLLFEAHATPTAGHGGFLKTYKRITAQYYWPHMKKEVQLYVQQCLTCQKQKYETLSPAGLLQPLPIPAQIWEDISLDFIVGLPPSNRFDTVLVVVDRLSKYAHFLPLSHPFTAKGVAAVFCKEIIRLHGFPRSIISDRDVIFLSHFWQELFRLSQTALKLSTSYHPQTDGQTEVVNRCLETYLRCFAYDQPNKWSQFLCWAEYSYNIGFHSSTLTTPFKIVYGRDPPQFHSYVPGETANADLDQQLLARDAMLKLLKANLQKAQVRMKNQADQKRRELSFEVGDSVFLRIQPYRQKSLAKRKYEKLSPRFFGPYRIKRKVGSVAYELELPSDARIHPIFHVSMLKPANGIAPTSPAAPLPLTNDGELVLQPMCVLDHRWLSVAGSTVLEILIQWKDRPLEEATWEEYDLVSQQFPSFRLGDKSTFGQGSNDTNPVKVYVRKNRKVKQMAATWQQLELMFGDSITGALSG</sequence>
<evidence type="ECO:0000256" key="7">
    <source>
        <dbReference type="ARBA" id="ARBA00022918"/>
    </source>
</evidence>
<dbReference type="SUPFAM" id="SSF53098">
    <property type="entry name" value="Ribonuclease H-like"/>
    <property type="match status" value="1"/>
</dbReference>
<dbReference type="FunFam" id="1.10.340.70:FF:000001">
    <property type="entry name" value="Retrovirus-related Pol polyprotein from transposon gypsy-like Protein"/>
    <property type="match status" value="1"/>
</dbReference>
<evidence type="ECO:0000256" key="2">
    <source>
        <dbReference type="ARBA" id="ARBA00022723"/>
    </source>
</evidence>
<keyword evidence="8" id="KW-0808">Transferase</keyword>
<reference evidence="13 14" key="1">
    <citation type="submission" date="2019-05" db="EMBL/GenBank/DDBJ databases">
        <title>Mikania micrantha, genome provides insights into the molecular mechanism of rapid growth.</title>
        <authorList>
            <person name="Liu B."/>
        </authorList>
    </citation>
    <scope>NUCLEOTIDE SEQUENCE [LARGE SCALE GENOMIC DNA]</scope>
    <source>
        <strain evidence="13">NLD-2019</strain>
        <tissue evidence="13">Leaf</tissue>
    </source>
</reference>
<evidence type="ECO:0000313" key="14">
    <source>
        <dbReference type="Proteomes" id="UP000326396"/>
    </source>
</evidence>
<comment type="caution">
    <text evidence="13">The sequence shown here is derived from an EMBL/GenBank/DDBJ whole genome shotgun (WGS) entry which is preliminary data.</text>
</comment>
<evidence type="ECO:0000256" key="8">
    <source>
        <dbReference type="ARBA" id="ARBA00022932"/>
    </source>
</evidence>
<dbReference type="GO" id="GO:0003964">
    <property type="term" value="F:RNA-directed DNA polymerase activity"/>
    <property type="evidence" value="ECO:0007669"/>
    <property type="project" value="UniProtKB-KW"/>
</dbReference>
<evidence type="ECO:0000256" key="5">
    <source>
        <dbReference type="ARBA" id="ARBA00022842"/>
    </source>
</evidence>
<dbReference type="Gene3D" id="3.10.20.370">
    <property type="match status" value="1"/>
</dbReference>
<dbReference type="InterPro" id="IPR001584">
    <property type="entry name" value="Integrase_cat-core"/>
</dbReference>
<dbReference type="Pfam" id="PF24626">
    <property type="entry name" value="SH3_Tf2-1"/>
    <property type="match status" value="1"/>
</dbReference>
<dbReference type="Gene3D" id="3.30.70.270">
    <property type="match status" value="1"/>
</dbReference>
<keyword evidence="6" id="KW-0229">DNA integration</keyword>
<name>A0A5N6NJ31_9ASTR</name>
<dbReference type="PANTHER" id="PTHR37984:SF5">
    <property type="entry name" value="PROTEIN NYNRIN-LIKE"/>
    <property type="match status" value="1"/>
</dbReference>
<keyword evidence="3" id="KW-0064">Aspartyl protease</keyword>
<dbReference type="InterPro" id="IPR056924">
    <property type="entry name" value="SH3_Tf2-1"/>
</dbReference>
<keyword evidence="4" id="KW-0378">Hydrolase</keyword>
<dbReference type="PROSITE" id="PS50994">
    <property type="entry name" value="INTEGRASE"/>
    <property type="match status" value="1"/>
</dbReference>
<evidence type="ECO:0000256" key="11">
    <source>
        <dbReference type="ARBA" id="ARBA00023268"/>
    </source>
</evidence>
<dbReference type="InterPro" id="IPR036397">
    <property type="entry name" value="RNaseH_sf"/>
</dbReference>
<keyword evidence="2" id="KW-0479">Metal-binding</keyword>
<dbReference type="Gene3D" id="3.30.420.10">
    <property type="entry name" value="Ribonuclease H-like superfamily/Ribonuclease H"/>
    <property type="match status" value="1"/>
</dbReference>
<keyword evidence="10" id="KW-0233">DNA recombination</keyword>
<evidence type="ECO:0000256" key="1">
    <source>
        <dbReference type="ARBA" id="ARBA00022670"/>
    </source>
</evidence>
<dbReference type="GO" id="GO:0015074">
    <property type="term" value="P:DNA integration"/>
    <property type="evidence" value="ECO:0007669"/>
    <property type="project" value="UniProtKB-KW"/>
</dbReference>
<keyword evidence="11" id="KW-0511">Multifunctional enzyme</keyword>
<keyword evidence="1" id="KW-0645">Protease</keyword>
<keyword evidence="5" id="KW-0460">Magnesium</keyword>
<keyword evidence="14" id="KW-1185">Reference proteome</keyword>
<dbReference type="Gene3D" id="1.10.340.70">
    <property type="match status" value="1"/>
</dbReference>
<evidence type="ECO:0000256" key="4">
    <source>
        <dbReference type="ARBA" id="ARBA00022801"/>
    </source>
</evidence>
<dbReference type="InterPro" id="IPR043502">
    <property type="entry name" value="DNA/RNA_pol_sf"/>
</dbReference>
<evidence type="ECO:0000256" key="10">
    <source>
        <dbReference type="ARBA" id="ARBA00023172"/>
    </source>
</evidence>
<dbReference type="GO" id="GO:0006310">
    <property type="term" value="P:DNA recombination"/>
    <property type="evidence" value="ECO:0007669"/>
    <property type="project" value="UniProtKB-KW"/>
</dbReference>
<dbReference type="AlphaFoldDB" id="A0A5N6NJ31"/>
<dbReference type="PANTHER" id="PTHR37984">
    <property type="entry name" value="PROTEIN CBG26694"/>
    <property type="match status" value="1"/>
</dbReference>
<dbReference type="InterPro" id="IPR016197">
    <property type="entry name" value="Chromo-like_dom_sf"/>
</dbReference>
<dbReference type="InterPro" id="IPR041588">
    <property type="entry name" value="Integrase_H2C2"/>
</dbReference>
<dbReference type="GO" id="GO:0003887">
    <property type="term" value="F:DNA-directed DNA polymerase activity"/>
    <property type="evidence" value="ECO:0007669"/>
    <property type="project" value="UniProtKB-KW"/>
</dbReference>
<dbReference type="GO" id="GO:0006508">
    <property type="term" value="P:proteolysis"/>
    <property type="evidence" value="ECO:0007669"/>
    <property type="project" value="UniProtKB-KW"/>
</dbReference>
<dbReference type="OrthoDB" id="2013610at2759"/>
<dbReference type="Pfam" id="PF17919">
    <property type="entry name" value="RT_RNaseH_2"/>
    <property type="match status" value="1"/>
</dbReference>
<proteinExistence type="predicted"/>
<dbReference type="InterPro" id="IPR043128">
    <property type="entry name" value="Rev_trsase/Diguanyl_cyclase"/>
</dbReference>
<dbReference type="EMBL" id="SZYD01000011">
    <property type="protein sequence ID" value="KAD4888237.1"/>
    <property type="molecule type" value="Genomic_DNA"/>
</dbReference>
<dbReference type="CDD" id="cd09274">
    <property type="entry name" value="RNase_HI_RT_Ty3"/>
    <property type="match status" value="1"/>
</dbReference>